<feature type="transmembrane region" description="Helical" evidence="2">
    <location>
        <begin position="192"/>
        <end position="210"/>
    </location>
</feature>
<evidence type="ECO:0000256" key="1">
    <source>
        <dbReference type="SAM" id="MobiDB-lite"/>
    </source>
</evidence>
<dbReference type="Proteomes" id="UP000681075">
    <property type="component" value="Unassembled WGS sequence"/>
</dbReference>
<keyword evidence="5" id="KW-1185">Reference proteome</keyword>
<sequence>MILDCNRCLTKFAVDPNMLGRVGRVVRCSSCGNLWHQDPPEGFFPPLTEEEKAANIAAHQAQKAKQGQAAAAAGGDAGAPPRGNDPAFDPSDPLSAHLQANGAVDAMNQAPFPLRADVKGEAPAAGGGTPEPAGPGGISGGDWPDPVASWSGAKGDAGGKRGDSIRPLSKLKRDKRGSGSGRDRKEVPWQRWAALFAFLCASVVLPVTYAETAVRIWPASAKLFSLLGLPSPLDALGLQARDARSYERMTQDGRVLVVEGRMLNTAAEPRTPPKLWATMLADGKEVASFAINPTARSIGPGESVPFRGEFPNPPALAKSLKLDFRP</sequence>
<dbReference type="AlphaFoldDB" id="A0A8S8XC45"/>
<dbReference type="Pfam" id="PF13717">
    <property type="entry name" value="Zn_ribbon_4"/>
    <property type="match status" value="1"/>
</dbReference>
<keyword evidence="2" id="KW-1133">Transmembrane helix</keyword>
<feature type="region of interest" description="Disordered" evidence="1">
    <location>
        <begin position="56"/>
        <end position="96"/>
    </location>
</feature>
<accession>A0A8S8XC45</accession>
<reference evidence="4" key="1">
    <citation type="submission" date="2021-02" db="EMBL/GenBank/DDBJ databases">
        <title>Genome sequence of Rhodospirillales sp. strain TMPK1 isolated from soil.</title>
        <authorList>
            <person name="Nakai R."/>
            <person name="Kusada H."/>
            <person name="Tamaki H."/>
        </authorList>
    </citation>
    <scope>NUCLEOTIDE SEQUENCE</scope>
    <source>
        <strain evidence="4">TMPK1</strain>
    </source>
</reference>
<feature type="compositionally biased region" description="Gly residues" evidence="1">
    <location>
        <begin position="125"/>
        <end position="140"/>
    </location>
</feature>
<gene>
    <name evidence="4" type="ORF">TMPK1_10470</name>
</gene>
<comment type="caution">
    <text evidence="4">The sequence shown here is derived from an EMBL/GenBank/DDBJ whole genome shotgun (WGS) entry which is preliminary data.</text>
</comment>
<keyword evidence="2" id="KW-0812">Transmembrane</keyword>
<evidence type="ECO:0000313" key="4">
    <source>
        <dbReference type="EMBL" id="GIL38810.1"/>
    </source>
</evidence>
<dbReference type="InterPro" id="IPR011723">
    <property type="entry name" value="Znf/thioredoxin_put"/>
</dbReference>
<organism evidence="4 5">
    <name type="scientific">Roseiterribacter gracilis</name>
    <dbReference type="NCBI Taxonomy" id="2812848"/>
    <lineage>
        <taxon>Bacteria</taxon>
        <taxon>Pseudomonadati</taxon>
        <taxon>Pseudomonadota</taxon>
        <taxon>Alphaproteobacteria</taxon>
        <taxon>Rhodospirillales</taxon>
        <taxon>Roseiterribacteraceae</taxon>
        <taxon>Roseiterribacter</taxon>
    </lineage>
</organism>
<protein>
    <recommendedName>
        <fullName evidence="3">Zinc finger/thioredoxin putative domain-containing protein</fullName>
    </recommendedName>
</protein>
<feature type="region of interest" description="Disordered" evidence="1">
    <location>
        <begin position="118"/>
        <end position="184"/>
    </location>
</feature>
<evidence type="ECO:0000259" key="3">
    <source>
        <dbReference type="Pfam" id="PF13717"/>
    </source>
</evidence>
<evidence type="ECO:0000313" key="5">
    <source>
        <dbReference type="Proteomes" id="UP000681075"/>
    </source>
</evidence>
<keyword evidence="2" id="KW-0472">Membrane</keyword>
<dbReference type="RefSeq" id="WP_420241869.1">
    <property type="nucleotide sequence ID" value="NZ_BOPV01000001.1"/>
</dbReference>
<feature type="compositionally biased region" description="Low complexity" evidence="1">
    <location>
        <begin position="56"/>
        <end position="74"/>
    </location>
</feature>
<dbReference type="NCBIfam" id="TIGR02098">
    <property type="entry name" value="MJ0042_CXXC"/>
    <property type="match status" value="1"/>
</dbReference>
<name>A0A8S8XC45_9PROT</name>
<dbReference type="EMBL" id="BOPV01000001">
    <property type="protein sequence ID" value="GIL38810.1"/>
    <property type="molecule type" value="Genomic_DNA"/>
</dbReference>
<proteinExistence type="predicted"/>
<evidence type="ECO:0000256" key="2">
    <source>
        <dbReference type="SAM" id="Phobius"/>
    </source>
</evidence>
<feature type="domain" description="Zinc finger/thioredoxin putative" evidence="3">
    <location>
        <begin position="1"/>
        <end position="35"/>
    </location>
</feature>